<keyword evidence="3 5" id="KW-0687">Ribonucleoprotein</keyword>
<protein>
    <recommendedName>
        <fullName evidence="4 6">50S ribosomal protein L17</fullName>
    </recommendedName>
</protein>
<dbReference type="InterPro" id="IPR000456">
    <property type="entry name" value="Ribosomal_bL17"/>
</dbReference>
<dbReference type="STRING" id="1798410.A3H63_02000"/>
<gene>
    <name evidence="7" type="ORF">A3H63_02000</name>
</gene>
<evidence type="ECO:0000313" key="7">
    <source>
        <dbReference type="EMBL" id="OGY67895.1"/>
    </source>
</evidence>
<dbReference type="GO" id="GO:0003735">
    <property type="term" value="F:structural constituent of ribosome"/>
    <property type="evidence" value="ECO:0007669"/>
    <property type="project" value="InterPro"/>
</dbReference>
<dbReference type="PANTHER" id="PTHR14413:SF16">
    <property type="entry name" value="LARGE RIBOSOMAL SUBUNIT PROTEIN BL17M"/>
    <property type="match status" value="1"/>
</dbReference>
<dbReference type="PROSITE" id="PS01167">
    <property type="entry name" value="RIBOSOMAL_L17"/>
    <property type="match status" value="1"/>
</dbReference>
<proteinExistence type="inferred from homology"/>
<dbReference type="GO" id="GO:0006412">
    <property type="term" value="P:translation"/>
    <property type="evidence" value="ECO:0007669"/>
    <property type="project" value="InterPro"/>
</dbReference>
<reference evidence="7 8" key="1">
    <citation type="journal article" date="2016" name="Nat. Commun.">
        <title>Thousands of microbial genomes shed light on interconnected biogeochemical processes in an aquifer system.</title>
        <authorList>
            <person name="Anantharaman K."/>
            <person name="Brown C.T."/>
            <person name="Hug L.A."/>
            <person name="Sharon I."/>
            <person name="Castelle C.J."/>
            <person name="Probst A.J."/>
            <person name="Thomas B.C."/>
            <person name="Singh A."/>
            <person name="Wilkins M.J."/>
            <person name="Karaoz U."/>
            <person name="Brodie E.L."/>
            <person name="Williams K.H."/>
            <person name="Hubbard S.S."/>
            <person name="Banfield J.F."/>
        </authorList>
    </citation>
    <scope>NUCLEOTIDE SEQUENCE [LARGE SCALE GENOMIC DNA]</scope>
</reference>
<dbReference type="InterPro" id="IPR036373">
    <property type="entry name" value="Ribosomal_bL17_sf"/>
</dbReference>
<comment type="caution">
    <text evidence="7">The sequence shown here is derived from an EMBL/GenBank/DDBJ whole genome shotgun (WGS) entry which is preliminary data.</text>
</comment>
<evidence type="ECO:0000256" key="3">
    <source>
        <dbReference type="ARBA" id="ARBA00023274"/>
    </source>
</evidence>
<organism evidence="7 8">
    <name type="scientific">Candidatus Harrisonbacteria bacterium RIFCSPLOWO2_02_FULL_45_10c</name>
    <dbReference type="NCBI Taxonomy" id="1798410"/>
    <lineage>
        <taxon>Bacteria</taxon>
        <taxon>Candidatus Harrisoniibacteriota</taxon>
    </lineage>
</organism>
<evidence type="ECO:0000313" key="8">
    <source>
        <dbReference type="Proteomes" id="UP000176284"/>
    </source>
</evidence>
<evidence type="ECO:0000256" key="1">
    <source>
        <dbReference type="ARBA" id="ARBA00008777"/>
    </source>
</evidence>
<dbReference type="Pfam" id="PF01196">
    <property type="entry name" value="Ribosomal_L17"/>
    <property type="match status" value="1"/>
</dbReference>
<name>A0A1G1ZTU2_9BACT</name>
<dbReference type="PANTHER" id="PTHR14413">
    <property type="entry name" value="RIBOSOMAL PROTEIN L17"/>
    <property type="match status" value="1"/>
</dbReference>
<dbReference type="EMBL" id="MHJM01000014">
    <property type="protein sequence ID" value="OGY67895.1"/>
    <property type="molecule type" value="Genomic_DNA"/>
</dbReference>
<evidence type="ECO:0000256" key="5">
    <source>
        <dbReference type="RuleBase" id="RU000660"/>
    </source>
</evidence>
<dbReference type="NCBIfam" id="TIGR00059">
    <property type="entry name" value="L17"/>
    <property type="match status" value="1"/>
</dbReference>
<evidence type="ECO:0000256" key="2">
    <source>
        <dbReference type="ARBA" id="ARBA00022980"/>
    </source>
</evidence>
<evidence type="ECO:0000256" key="6">
    <source>
        <dbReference type="RuleBase" id="RU000661"/>
    </source>
</evidence>
<comment type="similarity">
    <text evidence="1 5">Belongs to the bacterial ribosomal protein bL17 family.</text>
</comment>
<sequence length="111" mass="13092">MNRKFHRKRGQRKSFLQGLANNLIMKERIQTTDTRAREIRPIVERMVTTAKKQNLASFRILLSKLPKTAASKLYYEIAKRYENRPGGYLRILKLGARRMRDASRQAIIEFV</sequence>
<accession>A0A1G1ZTU2</accession>
<dbReference type="Gene3D" id="3.90.1030.10">
    <property type="entry name" value="Ribosomal protein L17"/>
    <property type="match status" value="1"/>
</dbReference>
<dbReference type="SUPFAM" id="SSF64263">
    <property type="entry name" value="Prokaryotic ribosomal protein L17"/>
    <property type="match status" value="1"/>
</dbReference>
<dbReference type="GO" id="GO:0022625">
    <property type="term" value="C:cytosolic large ribosomal subunit"/>
    <property type="evidence" value="ECO:0007669"/>
    <property type="project" value="TreeGrafter"/>
</dbReference>
<evidence type="ECO:0000256" key="4">
    <source>
        <dbReference type="ARBA" id="ARBA00035494"/>
    </source>
</evidence>
<dbReference type="AlphaFoldDB" id="A0A1G1ZTU2"/>
<keyword evidence="2 5" id="KW-0689">Ribosomal protein</keyword>
<dbReference type="InterPro" id="IPR047859">
    <property type="entry name" value="Ribosomal_bL17_CS"/>
</dbReference>
<dbReference type="Proteomes" id="UP000176284">
    <property type="component" value="Unassembled WGS sequence"/>
</dbReference>